<gene>
    <name evidence="3" type="ORF">CONLIGDRAFT_685396</name>
</gene>
<accession>A0A1J7J3L3</accession>
<proteinExistence type="predicted"/>
<keyword evidence="1" id="KW-0677">Repeat</keyword>
<organism evidence="3 4">
    <name type="scientific">Coniochaeta ligniaria NRRL 30616</name>
    <dbReference type="NCBI Taxonomy" id="1408157"/>
    <lineage>
        <taxon>Eukaryota</taxon>
        <taxon>Fungi</taxon>
        <taxon>Dikarya</taxon>
        <taxon>Ascomycota</taxon>
        <taxon>Pezizomycotina</taxon>
        <taxon>Sordariomycetes</taxon>
        <taxon>Sordariomycetidae</taxon>
        <taxon>Coniochaetales</taxon>
        <taxon>Coniochaetaceae</taxon>
        <taxon>Coniochaeta</taxon>
    </lineage>
</organism>
<dbReference type="Proteomes" id="UP000182658">
    <property type="component" value="Unassembled WGS sequence"/>
</dbReference>
<reference evidence="3 4" key="1">
    <citation type="submission" date="2016-10" db="EMBL/GenBank/DDBJ databases">
        <title>Draft genome sequence of Coniochaeta ligniaria NRRL30616, a lignocellulolytic fungus for bioabatement of inhibitors in plant biomass hydrolysates.</title>
        <authorList>
            <consortium name="DOE Joint Genome Institute"/>
            <person name="Jimenez D.J."/>
            <person name="Hector R.E."/>
            <person name="Riley R."/>
            <person name="Sun H."/>
            <person name="Grigoriev I.V."/>
            <person name="Van Elsas J.D."/>
            <person name="Nichols N.N."/>
        </authorList>
    </citation>
    <scope>NUCLEOTIDE SEQUENCE [LARGE SCALE GENOMIC DNA]</scope>
    <source>
        <strain evidence="3 4">NRRL 30616</strain>
    </source>
</reference>
<protein>
    <recommendedName>
        <fullName evidence="2">Nephrocystin 3-like N-terminal domain-containing protein</fullName>
    </recommendedName>
</protein>
<dbReference type="EMBL" id="KV875103">
    <property type="protein sequence ID" value="OIW24416.1"/>
    <property type="molecule type" value="Genomic_DNA"/>
</dbReference>
<evidence type="ECO:0000313" key="4">
    <source>
        <dbReference type="Proteomes" id="UP000182658"/>
    </source>
</evidence>
<name>A0A1J7J3L3_9PEZI</name>
<dbReference type="STRING" id="1408157.A0A1J7J3L3"/>
<keyword evidence="4" id="KW-1185">Reference proteome</keyword>
<dbReference type="InParanoid" id="A0A1J7J3L3"/>
<dbReference type="PANTHER" id="PTHR10039">
    <property type="entry name" value="AMELOGENIN"/>
    <property type="match status" value="1"/>
</dbReference>
<dbReference type="OrthoDB" id="21416at2759"/>
<dbReference type="SUPFAM" id="SSF52540">
    <property type="entry name" value="P-loop containing nucleoside triphosphate hydrolases"/>
    <property type="match status" value="1"/>
</dbReference>
<evidence type="ECO:0000256" key="1">
    <source>
        <dbReference type="ARBA" id="ARBA00022737"/>
    </source>
</evidence>
<dbReference type="InterPro" id="IPR056884">
    <property type="entry name" value="NPHP3-like_N"/>
</dbReference>
<dbReference type="PANTHER" id="PTHR10039:SF14">
    <property type="entry name" value="NACHT DOMAIN-CONTAINING PROTEIN"/>
    <property type="match status" value="1"/>
</dbReference>
<dbReference type="InterPro" id="IPR027417">
    <property type="entry name" value="P-loop_NTPase"/>
</dbReference>
<dbReference type="Pfam" id="PF24883">
    <property type="entry name" value="NPHP3_N"/>
    <property type="match status" value="1"/>
</dbReference>
<sequence>MATTAIDPMATDAEPAQTYDIIERDTVPAPAPRPNDSLQERIAELVKWLQPTDYLSPGNEFMKHLHSYVPGTATWVHESAPFRAWAGLANDAGLLHLRGVAGSGKSVLAADAVRRLQDSGAVVLFFFFRQIVDKNHTARYLVRDFAAQLLPYCPAMVAALTTLSQEHAVRGNELGLVWPAIVEALERDEDGAKRSVFCVVDALDEMDDGDFEGMVARLVALGTTKQVRVMMTSRPLPHIERALDHPGVMRLRLDPVLLSPDVARYVDARMATLDPPLSDDKNELVRQTICERANGLFLQARLMADNLAEGLRDGRVTEETLPDSLDRLPRTLRAVYEDMLK</sequence>
<dbReference type="AlphaFoldDB" id="A0A1J7J3L3"/>
<evidence type="ECO:0000259" key="2">
    <source>
        <dbReference type="Pfam" id="PF24883"/>
    </source>
</evidence>
<dbReference type="Gene3D" id="3.40.50.300">
    <property type="entry name" value="P-loop containing nucleotide triphosphate hydrolases"/>
    <property type="match status" value="1"/>
</dbReference>
<feature type="domain" description="Nephrocystin 3-like N-terminal" evidence="2">
    <location>
        <begin position="71"/>
        <end position="234"/>
    </location>
</feature>
<evidence type="ECO:0000313" key="3">
    <source>
        <dbReference type="EMBL" id="OIW24416.1"/>
    </source>
</evidence>